<gene>
    <name evidence="4" type="ORF">BD410DRAFT_783608</name>
</gene>
<keyword evidence="3" id="KW-0732">Signal</keyword>
<dbReference type="AlphaFoldDB" id="A0A4Y7QHH6"/>
<evidence type="ECO:0000313" key="5">
    <source>
        <dbReference type="Proteomes" id="UP000294933"/>
    </source>
</evidence>
<dbReference type="VEuPathDB" id="FungiDB:BD410DRAFT_783608"/>
<dbReference type="Proteomes" id="UP000294933">
    <property type="component" value="Unassembled WGS sequence"/>
</dbReference>
<dbReference type="EMBL" id="ML170161">
    <property type="protein sequence ID" value="TDL26552.1"/>
    <property type="molecule type" value="Genomic_DNA"/>
</dbReference>
<evidence type="ECO:0000256" key="2">
    <source>
        <dbReference type="SAM" id="Phobius"/>
    </source>
</evidence>
<keyword evidence="2" id="KW-0812">Transmembrane</keyword>
<feature type="region of interest" description="Disordered" evidence="1">
    <location>
        <begin position="78"/>
        <end position="155"/>
    </location>
</feature>
<reference evidence="4 5" key="1">
    <citation type="submission" date="2018-06" db="EMBL/GenBank/DDBJ databases">
        <title>A transcriptomic atlas of mushroom development highlights an independent origin of complex multicellularity.</title>
        <authorList>
            <consortium name="DOE Joint Genome Institute"/>
            <person name="Krizsan K."/>
            <person name="Almasi E."/>
            <person name="Merenyi Z."/>
            <person name="Sahu N."/>
            <person name="Viragh M."/>
            <person name="Koszo T."/>
            <person name="Mondo S."/>
            <person name="Kiss B."/>
            <person name="Balint B."/>
            <person name="Kues U."/>
            <person name="Barry K."/>
            <person name="Hegedus J.C."/>
            <person name="Henrissat B."/>
            <person name="Johnson J."/>
            <person name="Lipzen A."/>
            <person name="Ohm R."/>
            <person name="Nagy I."/>
            <person name="Pangilinan J."/>
            <person name="Yan J."/>
            <person name="Xiong Y."/>
            <person name="Grigoriev I.V."/>
            <person name="Hibbett D.S."/>
            <person name="Nagy L.G."/>
        </authorList>
    </citation>
    <scope>NUCLEOTIDE SEQUENCE [LARGE SCALE GENOMIC DNA]</scope>
    <source>
        <strain evidence="4 5">SZMC22713</strain>
    </source>
</reference>
<feature type="chain" id="PRO_5021347847" evidence="3">
    <location>
        <begin position="28"/>
        <end position="155"/>
    </location>
</feature>
<accession>A0A4Y7QHH6</accession>
<proteinExistence type="predicted"/>
<name>A0A4Y7QHH6_9AGAM</name>
<organism evidence="4 5">
    <name type="scientific">Rickenella mellea</name>
    <dbReference type="NCBI Taxonomy" id="50990"/>
    <lineage>
        <taxon>Eukaryota</taxon>
        <taxon>Fungi</taxon>
        <taxon>Dikarya</taxon>
        <taxon>Basidiomycota</taxon>
        <taxon>Agaricomycotina</taxon>
        <taxon>Agaricomycetes</taxon>
        <taxon>Hymenochaetales</taxon>
        <taxon>Rickenellaceae</taxon>
        <taxon>Rickenella</taxon>
    </lineage>
</organism>
<sequence length="155" mass="16071">MLSINLATSMSLLSFLVLPSCARLSSGGSNSGNNGSRLSKGVIAAIIVGCILVVLVKIAIIFCLCRCILRRRRASAQPGGYANSTPMGPYAQQPAAEQGFTHSGMKGGGFGQQQHQFGANNEMPPPQYGQTGYAAPTGPPPAQINGYQGGGKYPQ</sequence>
<keyword evidence="5" id="KW-1185">Reference proteome</keyword>
<protein>
    <submittedName>
        <fullName evidence="4">Uncharacterized protein</fullName>
    </submittedName>
</protein>
<evidence type="ECO:0000313" key="4">
    <source>
        <dbReference type="EMBL" id="TDL26552.1"/>
    </source>
</evidence>
<evidence type="ECO:0000256" key="3">
    <source>
        <dbReference type="SAM" id="SignalP"/>
    </source>
</evidence>
<feature type="signal peptide" evidence="3">
    <location>
        <begin position="1"/>
        <end position="27"/>
    </location>
</feature>
<keyword evidence="2" id="KW-0472">Membrane</keyword>
<feature type="transmembrane region" description="Helical" evidence="2">
    <location>
        <begin position="43"/>
        <end position="65"/>
    </location>
</feature>
<evidence type="ECO:0000256" key="1">
    <source>
        <dbReference type="SAM" id="MobiDB-lite"/>
    </source>
</evidence>
<keyword evidence="2" id="KW-1133">Transmembrane helix</keyword>